<dbReference type="EMBL" id="JBJDOT010000043">
    <property type="protein sequence ID" value="MFK3866320.1"/>
    <property type="molecule type" value="Genomic_DNA"/>
</dbReference>
<reference evidence="3 4" key="1">
    <citation type="submission" date="2024-11" db="EMBL/GenBank/DDBJ databases">
        <title>The Natural Products Discovery Center: Release of the First 8490 Sequenced Strains for Exploring Actinobacteria Biosynthetic Diversity.</title>
        <authorList>
            <person name="Kalkreuter E."/>
            <person name="Kautsar S.A."/>
            <person name="Yang D."/>
            <person name="Bader C.D."/>
            <person name="Teijaro C.N."/>
            <person name="Fluegel L."/>
            <person name="Davis C.M."/>
            <person name="Simpson J.R."/>
            <person name="Lauterbach L."/>
            <person name="Steele A.D."/>
            <person name="Gui C."/>
            <person name="Meng S."/>
            <person name="Li G."/>
            <person name="Viehrig K."/>
            <person name="Ye F."/>
            <person name="Su P."/>
            <person name="Kiefer A.F."/>
            <person name="Nichols A."/>
            <person name="Cepeda A.J."/>
            <person name="Yan W."/>
            <person name="Fan B."/>
            <person name="Jiang Y."/>
            <person name="Adhikari A."/>
            <person name="Zheng C.-J."/>
            <person name="Schuster L."/>
            <person name="Cowan T.M."/>
            <person name="Smanski M.J."/>
            <person name="Chevrette M.G."/>
            <person name="De Carvalho L.P.S."/>
            <person name="Shen B."/>
        </authorList>
    </citation>
    <scope>NUCLEOTIDE SEQUENCE [LARGE SCALE GENOMIC DNA]</scope>
    <source>
        <strain evidence="3 4">NPDC078403</strain>
    </source>
</reference>
<organism evidence="3 4">
    <name type="scientific">Pseudoalteromonas rhizosphaerae</name>
    <dbReference type="NCBI Taxonomy" id="2518973"/>
    <lineage>
        <taxon>Bacteria</taxon>
        <taxon>Pseudomonadati</taxon>
        <taxon>Pseudomonadota</taxon>
        <taxon>Gammaproteobacteria</taxon>
        <taxon>Alteromonadales</taxon>
        <taxon>Pseudoalteromonadaceae</taxon>
        <taxon>Pseudoalteromonas</taxon>
    </lineage>
</organism>
<dbReference type="InterPro" id="IPR032750">
    <property type="entry name" value="TnsD_C"/>
</dbReference>
<protein>
    <submittedName>
        <fullName evidence="3">TnsD family Tn7-like transposition protein</fullName>
    </submittedName>
</protein>
<dbReference type="Proteomes" id="UP001620262">
    <property type="component" value="Unassembled WGS sequence"/>
</dbReference>
<dbReference type="RefSeq" id="WP_404676419.1">
    <property type="nucleotide sequence ID" value="NZ_JBJDOT010000043.1"/>
</dbReference>
<comment type="caution">
    <text evidence="3">The sequence shown here is derived from an EMBL/GenBank/DDBJ whole genome shotgun (WGS) entry which is preliminary data.</text>
</comment>
<evidence type="ECO:0000313" key="4">
    <source>
        <dbReference type="Proteomes" id="UP001620262"/>
    </source>
</evidence>
<evidence type="ECO:0000259" key="2">
    <source>
        <dbReference type="Pfam" id="PF15978"/>
    </source>
</evidence>
<keyword evidence="4" id="KW-1185">Reference proteome</keyword>
<accession>A0ABW8L5A0</accession>
<dbReference type="Pfam" id="PF06527">
    <property type="entry name" value="TniQ"/>
    <property type="match status" value="1"/>
</dbReference>
<proteinExistence type="predicted"/>
<sequence>MQLQLPTSLPDETLFSRYVRHMTMLGMNGEDYLKALLKKPRASIHPYLTIGITKAAQISSNTVSTIYREQTLGRLFSYFLPQQSQAIFKTLLSNNGNTAIRACQLVTFKESEKLSLKYCPHCAREDIKKHGVAYWHRMHQVPGIEACHLHGFWLVHEELPERPHVKFLLLPTHAQESELCSDLSYEFAKFAESLLNKISRTNKKFDQNTIIEHLKKHNFMAGDKRFKRKELTTNLFHFGQKLEKISPCLLPYSETDYRYWSYLLSGEVSQHPFKYLLVLFWMEYTSNNASEVNPIKYDNKSDTNREDCSALCIRLLKQRESLAEVSRITGKSRCYIKALAMKNNIPVELKPKVITESLICAVLKMAYKGFHRKVMATQFQISTGSVEQIISSEEGLVEKRKQFRYQSKRRKYKATILRAIRDNPSAIKQEIKKHCYAAFHWLYANERIWLNATLPPPTKPIVRSKVDWDKRDFELALEVKAIMCMTKGTITRTKLDKALGGHGWLTRYANRLPETIKYIEEHLNV</sequence>
<feature type="domain" description="Transposon Tn7 transposition protein TnsD C-terminal" evidence="2">
    <location>
        <begin position="367"/>
        <end position="519"/>
    </location>
</feature>
<evidence type="ECO:0000259" key="1">
    <source>
        <dbReference type="Pfam" id="PF06527"/>
    </source>
</evidence>
<dbReference type="InterPro" id="IPR009492">
    <property type="entry name" value="TniQ"/>
</dbReference>
<dbReference type="Pfam" id="PF15978">
    <property type="entry name" value="TnsD"/>
    <property type="match status" value="1"/>
</dbReference>
<feature type="domain" description="TniQ" evidence="1">
    <location>
        <begin position="6"/>
        <end position="152"/>
    </location>
</feature>
<gene>
    <name evidence="3" type="ORF">ACI2JU_20950</name>
</gene>
<evidence type="ECO:0000313" key="3">
    <source>
        <dbReference type="EMBL" id="MFK3866320.1"/>
    </source>
</evidence>
<name>A0ABW8L5A0_9GAMM</name>